<accession>A0A1N6Y630</accession>
<dbReference type="InterPro" id="IPR025847">
    <property type="entry name" value="MEDS_domain"/>
</dbReference>
<reference evidence="2" key="3">
    <citation type="submission" date="2017-03" db="EMBL/GenBank/DDBJ databases">
        <authorList>
            <person name="Dastager S.G."/>
            <person name="Neurgaonkar P.S."/>
            <person name="Dharne M.S."/>
        </authorList>
    </citation>
    <scope>NUCLEOTIDE SEQUENCE</scope>
    <source>
        <strain evidence="2">DSM 25145</strain>
    </source>
</reference>
<evidence type="ECO:0000313" key="2">
    <source>
        <dbReference type="EMBL" id="OXS77532.1"/>
    </source>
</evidence>
<dbReference type="Proteomes" id="UP000186385">
    <property type="component" value="Unassembled WGS sequence"/>
</dbReference>
<evidence type="ECO:0000259" key="1">
    <source>
        <dbReference type="Pfam" id="PF14417"/>
    </source>
</evidence>
<organism evidence="3 4">
    <name type="scientific">Domibacillus enclensis</name>
    <dbReference type="NCBI Taxonomy" id="1017273"/>
    <lineage>
        <taxon>Bacteria</taxon>
        <taxon>Bacillati</taxon>
        <taxon>Bacillota</taxon>
        <taxon>Bacilli</taxon>
        <taxon>Bacillales</taxon>
        <taxon>Bacillaceae</taxon>
        <taxon>Domibacillus</taxon>
    </lineage>
</organism>
<dbReference type="EMBL" id="MWSK01000005">
    <property type="protein sequence ID" value="OXS77532.1"/>
    <property type="molecule type" value="Genomic_DNA"/>
</dbReference>
<dbReference type="AlphaFoldDB" id="A0A1N6Y630"/>
<dbReference type="Proteomes" id="UP000215545">
    <property type="component" value="Unassembled WGS sequence"/>
</dbReference>
<gene>
    <name evidence="2" type="ORF">B1B05_11895</name>
    <name evidence="3" type="ORF">SAMN05443094_105167</name>
</gene>
<reference evidence="3 4" key="1">
    <citation type="submission" date="2017-01" db="EMBL/GenBank/DDBJ databases">
        <authorList>
            <person name="Mah S.A."/>
            <person name="Swanson W.J."/>
            <person name="Moy G.W."/>
            <person name="Vacquier V.D."/>
        </authorList>
    </citation>
    <scope>NUCLEOTIDE SEQUENCE [LARGE SCALE GENOMIC DNA]</scope>
    <source>
        <strain evidence="3 4">NIO-1016</strain>
    </source>
</reference>
<dbReference type="OrthoDB" id="2855396at2"/>
<proteinExistence type="predicted"/>
<protein>
    <submittedName>
        <fullName evidence="3">MEDS: MEthanogen/methylotroph, DcmR Sensory domain</fullName>
    </submittedName>
</protein>
<dbReference type="STRING" id="1017273.SAMN05443094_105167"/>
<feature type="domain" description="MEDS" evidence="1">
    <location>
        <begin position="14"/>
        <end position="163"/>
    </location>
</feature>
<dbReference type="Pfam" id="PF14417">
    <property type="entry name" value="MEDS"/>
    <property type="match status" value="1"/>
</dbReference>
<dbReference type="RefSeq" id="WP_045851952.1">
    <property type="nucleotide sequence ID" value="NZ_FTLX01000005.1"/>
</dbReference>
<name>A0A1N6Y630_9BACI</name>
<sequence>MREQNSNETEKPVHIAYCFASNDSYIHNVVEYIKEGIEKGEHVLLVENKKCLALIQAKLHAIFTDQQLQRLHAEDNFDFYFSNQTFDPGRILGQFHKSTELYVNQGVRTWGHVEWGTADNAQHVGVYEKRLSERLSCQPITAVCAYNEDRVLPDLKKVLHETHDYVMTDADWKNHAL</sequence>
<evidence type="ECO:0000313" key="3">
    <source>
        <dbReference type="EMBL" id="SIR10082.1"/>
    </source>
</evidence>
<reference evidence="5" key="2">
    <citation type="submission" date="2017-03" db="EMBL/GenBank/DDBJ databases">
        <title>Bacillus sp. V-88(T) DSM27956, whole genome shotgun sequencing project.</title>
        <authorList>
            <person name="Dastager S.G."/>
            <person name="Neurgaonkar P.S."/>
            <person name="Dharne M.S."/>
        </authorList>
    </citation>
    <scope>NUCLEOTIDE SEQUENCE [LARGE SCALE GENOMIC DNA]</scope>
    <source>
        <strain evidence="5">DSM 25145</strain>
    </source>
</reference>
<evidence type="ECO:0000313" key="5">
    <source>
        <dbReference type="Proteomes" id="UP000215545"/>
    </source>
</evidence>
<dbReference type="EMBL" id="FTLX01000005">
    <property type="protein sequence ID" value="SIR10082.1"/>
    <property type="molecule type" value="Genomic_DNA"/>
</dbReference>
<keyword evidence="5" id="KW-1185">Reference proteome</keyword>
<evidence type="ECO:0000313" key="4">
    <source>
        <dbReference type="Proteomes" id="UP000186385"/>
    </source>
</evidence>